<evidence type="ECO:0000313" key="4">
    <source>
        <dbReference type="Proteomes" id="UP001180754"/>
    </source>
</evidence>
<dbReference type="InterPro" id="IPR044151">
    <property type="entry name" value="ALDH_KGSADH"/>
</dbReference>
<name>A0ABU2XAA0_9ACTN</name>
<sequence length="503" mass="51714">MNVIQSIDPSTGHAVDQVATATTPKELDAVVERAVAAFIPYEAGGRPLRAAVLRAVADGLEARRPEITALAMRETALPEARVAGELTRTVHQARLFAEVVEDGGFLEATIDHAGETPMGAGPDLRRMLVPLGPVAVFGASNFPLAFSVPGGDTVSALAAGCPVVLKAHDSHPALSRLAFETMVTAIAAAGGPDGLVGLVFGREAATALVAHPDIRAVGFTGSLAGGRALLDIAGARPDPIPFYGELAGVNPVVVTEGAARARASEIAAGLVASVTGSAGQLCTKPGLVLVPAGEAGNALVAEAARLIDQASAATLLNSRIAAAYEAGTEEWRHRAGGSAAAEGGVPSGSGFSVTPRLFEIDSEALGDDPLGECFGPAAVVVRYAPGRAEGVLRSLPASLTGTIHAEADETETVLRLTGVLRPLAGRLLYNGFPTGVLVSWAQHHGGPWPSTNTLHTSVGPYAVRRFLRPVTWQNAPREVLPEELRDGFAGIPRRVDGRLTVPS</sequence>
<dbReference type="InterPro" id="IPR050740">
    <property type="entry name" value="Aldehyde_DH_Superfamily"/>
</dbReference>
<dbReference type="InterPro" id="IPR016161">
    <property type="entry name" value="Ald_DH/histidinol_DH"/>
</dbReference>
<protein>
    <submittedName>
        <fullName evidence="3">Aldehyde dehydrogenase (NADP(+))</fullName>
    </submittedName>
</protein>
<dbReference type="Gene3D" id="3.40.605.10">
    <property type="entry name" value="Aldehyde Dehydrogenase, Chain A, domain 1"/>
    <property type="match status" value="1"/>
</dbReference>
<keyword evidence="1" id="KW-0560">Oxidoreductase</keyword>
<reference evidence="3" key="1">
    <citation type="submission" date="2024-05" db="EMBL/GenBank/DDBJ databases">
        <title>30 novel species of actinomycetes from the DSMZ collection.</title>
        <authorList>
            <person name="Nouioui I."/>
        </authorList>
    </citation>
    <scope>NUCLEOTIDE SEQUENCE</scope>
    <source>
        <strain evidence="3">DSM 41529</strain>
    </source>
</reference>
<dbReference type="CDD" id="cd07129">
    <property type="entry name" value="ALDH_KGSADH"/>
    <property type="match status" value="1"/>
</dbReference>
<dbReference type="InterPro" id="IPR016162">
    <property type="entry name" value="Ald_DH_N"/>
</dbReference>
<accession>A0ABU2XAA0</accession>
<dbReference type="PANTHER" id="PTHR43353:SF3">
    <property type="entry name" value="ALDEHYDE DEHYDROGENASE-RELATED"/>
    <property type="match status" value="1"/>
</dbReference>
<dbReference type="InterPro" id="IPR015590">
    <property type="entry name" value="Aldehyde_DH_dom"/>
</dbReference>
<dbReference type="Proteomes" id="UP001180754">
    <property type="component" value="Unassembled WGS sequence"/>
</dbReference>
<dbReference type="RefSeq" id="WP_311722148.1">
    <property type="nucleotide sequence ID" value="NZ_JAVRFD010000001.1"/>
</dbReference>
<gene>
    <name evidence="3" type="ORF">RND15_03875</name>
</gene>
<dbReference type="Gene3D" id="3.40.309.10">
    <property type="entry name" value="Aldehyde Dehydrogenase, Chain A, domain 2"/>
    <property type="match status" value="1"/>
</dbReference>
<evidence type="ECO:0000259" key="2">
    <source>
        <dbReference type="Pfam" id="PF00171"/>
    </source>
</evidence>
<evidence type="ECO:0000313" key="3">
    <source>
        <dbReference type="EMBL" id="MDT0541858.1"/>
    </source>
</evidence>
<dbReference type="EMBL" id="JAVRFD010000001">
    <property type="protein sequence ID" value="MDT0541858.1"/>
    <property type="molecule type" value="Genomic_DNA"/>
</dbReference>
<dbReference type="Pfam" id="PF00171">
    <property type="entry name" value="Aldedh"/>
    <property type="match status" value="1"/>
</dbReference>
<feature type="domain" description="Aldehyde dehydrogenase" evidence="2">
    <location>
        <begin position="4"/>
        <end position="384"/>
    </location>
</feature>
<keyword evidence="4" id="KW-1185">Reference proteome</keyword>
<comment type="caution">
    <text evidence="3">The sequence shown here is derived from an EMBL/GenBank/DDBJ whole genome shotgun (WGS) entry which is preliminary data.</text>
</comment>
<proteinExistence type="predicted"/>
<dbReference type="InterPro" id="IPR016163">
    <property type="entry name" value="Ald_DH_C"/>
</dbReference>
<dbReference type="PANTHER" id="PTHR43353">
    <property type="entry name" value="SUCCINATE-SEMIALDEHYDE DEHYDROGENASE, MITOCHONDRIAL"/>
    <property type="match status" value="1"/>
</dbReference>
<organism evidence="3 4">
    <name type="scientific">Streptomyces lonegramiae</name>
    <dbReference type="NCBI Taxonomy" id="3075524"/>
    <lineage>
        <taxon>Bacteria</taxon>
        <taxon>Bacillati</taxon>
        <taxon>Actinomycetota</taxon>
        <taxon>Actinomycetes</taxon>
        <taxon>Kitasatosporales</taxon>
        <taxon>Streptomycetaceae</taxon>
        <taxon>Streptomyces</taxon>
    </lineage>
</organism>
<evidence type="ECO:0000256" key="1">
    <source>
        <dbReference type="ARBA" id="ARBA00023002"/>
    </source>
</evidence>
<dbReference type="SUPFAM" id="SSF53720">
    <property type="entry name" value="ALDH-like"/>
    <property type="match status" value="1"/>
</dbReference>